<dbReference type="InterPro" id="IPR006175">
    <property type="entry name" value="YjgF/YER057c/UK114"/>
</dbReference>
<evidence type="ECO:0000256" key="1">
    <source>
        <dbReference type="ARBA" id="ARBA00010552"/>
    </source>
</evidence>
<dbReference type="HOGENOM" id="CLU_100715_7_2_1"/>
<name>A0A0C2ZCQ6_9AGAM</name>
<accession>A0A0C2ZCQ6</accession>
<dbReference type="InParanoid" id="A0A0C2ZCQ6"/>
<dbReference type="AlphaFoldDB" id="A0A0C2ZCQ6"/>
<dbReference type="CDD" id="cd00448">
    <property type="entry name" value="YjgF_YER057c_UK114_family"/>
    <property type="match status" value="1"/>
</dbReference>
<dbReference type="FunFam" id="3.30.1330.40:FF:000001">
    <property type="entry name" value="L-PSP family endoribonuclease"/>
    <property type="match status" value="1"/>
</dbReference>
<gene>
    <name evidence="2" type="ORF">SCLCIDRAFT_1225122</name>
</gene>
<proteinExistence type="inferred from homology"/>
<dbReference type="NCBIfam" id="TIGR00004">
    <property type="entry name" value="Rid family detoxifying hydrolase"/>
    <property type="match status" value="1"/>
</dbReference>
<dbReference type="Gene3D" id="3.30.1330.40">
    <property type="entry name" value="RutC-like"/>
    <property type="match status" value="1"/>
</dbReference>
<sequence>MTGNGAEQVPAKGALKQIVRASDAVPPLPVFSQAVISMGQVYVSGCIGCTEDYLVVQGGIQHQTRAALENISKILDAAGSDMKHVIKVTVYLVHMARDFELMNEVYEEFFPYESMPARTCIGVSALPMGAFVEIECIAAIP</sequence>
<dbReference type="InterPro" id="IPR035959">
    <property type="entry name" value="RutC-like_sf"/>
</dbReference>
<dbReference type="InterPro" id="IPR006056">
    <property type="entry name" value="RidA"/>
</dbReference>
<dbReference type="SUPFAM" id="SSF55298">
    <property type="entry name" value="YjgF-like"/>
    <property type="match status" value="1"/>
</dbReference>
<protein>
    <submittedName>
        <fullName evidence="2">Uncharacterized protein</fullName>
    </submittedName>
</protein>
<comment type="similarity">
    <text evidence="1">Belongs to the RutC family.</text>
</comment>
<dbReference type="PANTHER" id="PTHR11803">
    <property type="entry name" value="2-IMINOBUTANOATE/2-IMINOPROPANOATE DEAMINASE RIDA"/>
    <property type="match status" value="1"/>
</dbReference>
<dbReference type="OrthoDB" id="309640at2759"/>
<dbReference type="Pfam" id="PF01042">
    <property type="entry name" value="Ribonuc_L-PSP"/>
    <property type="match status" value="1"/>
</dbReference>
<dbReference type="PANTHER" id="PTHR11803:SF42">
    <property type="entry name" value="MMF1"/>
    <property type="match status" value="1"/>
</dbReference>
<reference evidence="3" key="2">
    <citation type="submission" date="2015-01" db="EMBL/GenBank/DDBJ databases">
        <title>Evolutionary Origins and Diversification of the Mycorrhizal Mutualists.</title>
        <authorList>
            <consortium name="DOE Joint Genome Institute"/>
            <consortium name="Mycorrhizal Genomics Consortium"/>
            <person name="Kohler A."/>
            <person name="Kuo A."/>
            <person name="Nagy L.G."/>
            <person name="Floudas D."/>
            <person name="Copeland A."/>
            <person name="Barry K.W."/>
            <person name="Cichocki N."/>
            <person name="Veneault-Fourrey C."/>
            <person name="LaButti K."/>
            <person name="Lindquist E.A."/>
            <person name="Lipzen A."/>
            <person name="Lundell T."/>
            <person name="Morin E."/>
            <person name="Murat C."/>
            <person name="Riley R."/>
            <person name="Ohm R."/>
            <person name="Sun H."/>
            <person name="Tunlid A."/>
            <person name="Henrissat B."/>
            <person name="Grigoriev I.V."/>
            <person name="Hibbett D.S."/>
            <person name="Martin F."/>
        </authorList>
    </citation>
    <scope>NUCLEOTIDE SEQUENCE [LARGE SCALE GENOMIC DNA]</scope>
    <source>
        <strain evidence="3">Foug A</strain>
    </source>
</reference>
<dbReference type="Proteomes" id="UP000053989">
    <property type="component" value="Unassembled WGS sequence"/>
</dbReference>
<dbReference type="STRING" id="1036808.A0A0C2ZCQ6"/>
<dbReference type="EMBL" id="KN822330">
    <property type="protein sequence ID" value="KIM50782.1"/>
    <property type="molecule type" value="Genomic_DNA"/>
</dbReference>
<reference evidence="2 3" key="1">
    <citation type="submission" date="2014-04" db="EMBL/GenBank/DDBJ databases">
        <authorList>
            <consortium name="DOE Joint Genome Institute"/>
            <person name="Kuo A."/>
            <person name="Kohler A."/>
            <person name="Nagy L.G."/>
            <person name="Floudas D."/>
            <person name="Copeland A."/>
            <person name="Barry K.W."/>
            <person name="Cichocki N."/>
            <person name="Veneault-Fourrey C."/>
            <person name="LaButti K."/>
            <person name="Lindquist E.A."/>
            <person name="Lipzen A."/>
            <person name="Lundell T."/>
            <person name="Morin E."/>
            <person name="Murat C."/>
            <person name="Sun H."/>
            <person name="Tunlid A."/>
            <person name="Henrissat B."/>
            <person name="Grigoriev I.V."/>
            <person name="Hibbett D.S."/>
            <person name="Martin F."/>
            <person name="Nordberg H.P."/>
            <person name="Cantor M.N."/>
            <person name="Hua S.X."/>
        </authorList>
    </citation>
    <scope>NUCLEOTIDE SEQUENCE [LARGE SCALE GENOMIC DNA]</scope>
    <source>
        <strain evidence="2 3">Foug A</strain>
    </source>
</reference>
<evidence type="ECO:0000313" key="3">
    <source>
        <dbReference type="Proteomes" id="UP000053989"/>
    </source>
</evidence>
<keyword evidence="3" id="KW-1185">Reference proteome</keyword>
<dbReference type="GO" id="GO:0019239">
    <property type="term" value="F:deaminase activity"/>
    <property type="evidence" value="ECO:0007669"/>
    <property type="project" value="TreeGrafter"/>
</dbReference>
<dbReference type="GO" id="GO:0005739">
    <property type="term" value="C:mitochondrion"/>
    <property type="evidence" value="ECO:0007669"/>
    <property type="project" value="TreeGrafter"/>
</dbReference>
<organism evidence="2 3">
    <name type="scientific">Scleroderma citrinum Foug A</name>
    <dbReference type="NCBI Taxonomy" id="1036808"/>
    <lineage>
        <taxon>Eukaryota</taxon>
        <taxon>Fungi</taxon>
        <taxon>Dikarya</taxon>
        <taxon>Basidiomycota</taxon>
        <taxon>Agaricomycotina</taxon>
        <taxon>Agaricomycetes</taxon>
        <taxon>Agaricomycetidae</taxon>
        <taxon>Boletales</taxon>
        <taxon>Sclerodermatineae</taxon>
        <taxon>Sclerodermataceae</taxon>
        <taxon>Scleroderma</taxon>
    </lineage>
</organism>
<dbReference type="FunCoup" id="A0A0C2ZCQ6">
    <property type="interactions" value="232"/>
</dbReference>
<evidence type="ECO:0000313" key="2">
    <source>
        <dbReference type="EMBL" id="KIM50782.1"/>
    </source>
</evidence>
<dbReference type="GO" id="GO:0005829">
    <property type="term" value="C:cytosol"/>
    <property type="evidence" value="ECO:0007669"/>
    <property type="project" value="TreeGrafter"/>
</dbReference>